<dbReference type="InterPro" id="IPR023198">
    <property type="entry name" value="PGP-like_dom2"/>
</dbReference>
<keyword evidence="2" id="KW-1185">Reference proteome</keyword>
<dbReference type="SFLD" id="SFLDG01129">
    <property type="entry name" value="C1.5:_HAD__Beta-PGM__Phosphata"/>
    <property type="match status" value="1"/>
</dbReference>
<gene>
    <name evidence="1" type="ORF">EBAPG3_005185</name>
</gene>
<dbReference type="CDD" id="cd07528">
    <property type="entry name" value="HAD_CbbY-like"/>
    <property type="match status" value="1"/>
</dbReference>
<dbReference type="KEGG" id="nlc:EBAPG3_005185"/>
<dbReference type="PANTHER" id="PTHR42896:SF2">
    <property type="entry name" value="CBBY-LIKE PROTEIN"/>
    <property type="match status" value="1"/>
</dbReference>
<dbReference type="Pfam" id="PF00702">
    <property type="entry name" value="Hydrolase"/>
    <property type="match status" value="1"/>
</dbReference>
<dbReference type="SFLD" id="SFLDF00035">
    <property type="entry name" value="phosphoglycolate_phosphatase"/>
    <property type="match status" value="1"/>
</dbReference>
<reference evidence="1 2" key="1">
    <citation type="journal article" date="2015" name="Int. J. Syst. Evol. Microbiol.">
        <title>Nitrosospira lacus sp. nov., a psychrotolerant, ammonia-oxidizing bacterium from sandy lake sediment.</title>
        <authorList>
            <person name="Urakawa H."/>
            <person name="Garcia J.C."/>
            <person name="Nielsen J.L."/>
            <person name="Le V.Q."/>
            <person name="Kozlowski J.A."/>
            <person name="Stein L.Y."/>
            <person name="Lim C.K."/>
            <person name="Pommerening-Roser A."/>
            <person name="Martens-Habbena W."/>
            <person name="Stahl D.A."/>
            <person name="Klotz M.G."/>
        </authorList>
    </citation>
    <scope>NUCLEOTIDE SEQUENCE [LARGE SCALE GENOMIC DNA]</scope>
    <source>
        <strain evidence="1 2">APG3</strain>
    </source>
</reference>
<dbReference type="eggNOG" id="COG0637">
    <property type="taxonomic scope" value="Bacteria"/>
</dbReference>
<dbReference type="Gene3D" id="1.10.150.240">
    <property type="entry name" value="Putative phosphatase, domain 2"/>
    <property type="match status" value="1"/>
</dbReference>
<dbReference type="InterPro" id="IPR006439">
    <property type="entry name" value="HAD-SF_hydro_IA"/>
</dbReference>
<evidence type="ECO:0000313" key="2">
    <source>
        <dbReference type="Proteomes" id="UP000012179"/>
    </source>
</evidence>
<dbReference type="InterPro" id="IPR044999">
    <property type="entry name" value="CbbY-like"/>
</dbReference>
<dbReference type="EMBL" id="CP021106">
    <property type="protein sequence ID" value="ARO87212.1"/>
    <property type="molecule type" value="Genomic_DNA"/>
</dbReference>
<dbReference type="SFLD" id="SFLDS00003">
    <property type="entry name" value="Haloacid_Dehalogenase"/>
    <property type="match status" value="1"/>
</dbReference>
<dbReference type="InterPro" id="IPR036412">
    <property type="entry name" value="HAD-like_sf"/>
</dbReference>
<dbReference type="OrthoDB" id="5293434at2"/>
<dbReference type="SUPFAM" id="SSF56784">
    <property type="entry name" value="HAD-like"/>
    <property type="match status" value="1"/>
</dbReference>
<name>A0A1W6SN76_9PROT</name>
<dbReference type="RefSeq" id="WP_004176330.1">
    <property type="nucleotide sequence ID" value="NZ_CP021106.3"/>
</dbReference>
<accession>A0A1W6SN76</accession>
<dbReference type="GO" id="GO:0016787">
    <property type="term" value="F:hydrolase activity"/>
    <property type="evidence" value="ECO:0007669"/>
    <property type="project" value="InterPro"/>
</dbReference>
<evidence type="ECO:0000313" key="1">
    <source>
        <dbReference type="EMBL" id="ARO87212.1"/>
    </source>
</evidence>
<dbReference type="SFLD" id="SFLDG01135">
    <property type="entry name" value="C1.5.6:_HAD__Beta-PGM__Phospha"/>
    <property type="match status" value="1"/>
</dbReference>
<organism evidence="1 2">
    <name type="scientific">Nitrosospira lacus</name>
    <dbReference type="NCBI Taxonomy" id="1288494"/>
    <lineage>
        <taxon>Bacteria</taxon>
        <taxon>Pseudomonadati</taxon>
        <taxon>Pseudomonadota</taxon>
        <taxon>Betaproteobacteria</taxon>
        <taxon>Nitrosomonadales</taxon>
        <taxon>Nitrosomonadaceae</taxon>
        <taxon>Nitrosospira</taxon>
    </lineage>
</organism>
<dbReference type="Gene3D" id="3.40.50.1000">
    <property type="entry name" value="HAD superfamily/HAD-like"/>
    <property type="match status" value="1"/>
</dbReference>
<dbReference type="PRINTS" id="PR00413">
    <property type="entry name" value="HADHALOGNASE"/>
</dbReference>
<dbReference type="AlphaFoldDB" id="A0A1W6SN76"/>
<dbReference type="InterPro" id="IPR023214">
    <property type="entry name" value="HAD_sf"/>
</dbReference>
<dbReference type="NCBIfam" id="TIGR01509">
    <property type="entry name" value="HAD-SF-IA-v3"/>
    <property type="match status" value="1"/>
</dbReference>
<proteinExistence type="predicted"/>
<protein>
    <submittedName>
        <fullName evidence="1">Phosphatase</fullName>
    </submittedName>
</protein>
<dbReference type="PANTHER" id="PTHR42896">
    <property type="entry name" value="XYLULOSE-1,5-BISPHOSPHATE (XUBP) PHOSPHATASE"/>
    <property type="match status" value="1"/>
</dbReference>
<dbReference type="Proteomes" id="UP000012179">
    <property type="component" value="Chromosome"/>
</dbReference>
<sequence>MKSYRDNSVRAVLFDVDGTLADTERDGHRLAFNAAFKELGLDWEWDVELYGELLAITGGKERIRHYMEKYAPAELNRAELDSWIAGLHKAKTRHYVALLERGETPLRPGVARLIHQLREAKIKIAIATTTTPENVTSLLKSTLGEDSPSWFDVIGAGDIVAGKKPEPDIYHWVLEQLGLPAEQCIAVEDSENGLRASLAAGLDTVITVNEYTRPQDFTGAAVVLSDLGEPTQPFIVFEGDTGGGGWVDTELLARLKAQREIFTD</sequence>